<dbReference type="AlphaFoldDB" id="R7SFM6"/>
<dbReference type="GeneID" id="18675957"/>
<sequence length="110" mass="12346">MEIGYGWRGTRRCTHRYWGDFDLAATHDARLRTWSMKCSYAVVEQRVVLDTATNIEGVVLATAECAVEASREREGRDGGKKARDVERGKRKDGTGAGEWMSELSVSKAYN</sequence>
<dbReference type="RefSeq" id="XP_007272224.1">
    <property type="nucleotide sequence ID" value="XM_007272162.1"/>
</dbReference>
<feature type="compositionally biased region" description="Basic and acidic residues" evidence="1">
    <location>
        <begin position="70"/>
        <end position="93"/>
    </location>
</feature>
<evidence type="ECO:0000313" key="3">
    <source>
        <dbReference type="Proteomes" id="UP000053630"/>
    </source>
</evidence>
<evidence type="ECO:0000313" key="2">
    <source>
        <dbReference type="EMBL" id="EJC97513.1"/>
    </source>
</evidence>
<gene>
    <name evidence="2" type="ORF">FOMMEDRAFT_163028</name>
</gene>
<reference evidence="3" key="1">
    <citation type="journal article" date="2012" name="Science">
        <title>The Paleozoic origin of enzymatic lignin decomposition reconstructed from 31 fungal genomes.</title>
        <authorList>
            <person name="Floudas D."/>
            <person name="Binder M."/>
            <person name="Riley R."/>
            <person name="Barry K."/>
            <person name="Blanchette R.A."/>
            <person name="Henrissat B."/>
            <person name="Martinez A.T."/>
            <person name="Otillar R."/>
            <person name="Spatafora J.W."/>
            <person name="Yadav J.S."/>
            <person name="Aerts A."/>
            <person name="Benoit I."/>
            <person name="Boyd A."/>
            <person name="Carlson A."/>
            <person name="Copeland A."/>
            <person name="Coutinho P.M."/>
            <person name="de Vries R.P."/>
            <person name="Ferreira P."/>
            <person name="Findley K."/>
            <person name="Foster B."/>
            <person name="Gaskell J."/>
            <person name="Glotzer D."/>
            <person name="Gorecki P."/>
            <person name="Heitman J."/>
            <person name="Hesse C."/>
            <person name="Hori C."/>
            <person name="Igarashi K."/>
            <person name="Jurgens J.A."/>
            <person name="Kallen N."/>
            <person name="Kersten P."/>
            <person name="Kohler A."/>
            <person name="Kuees U."/>
            <person name="Kumar T.K.A."/>
            <person name="Kuo A."/>
            <person name="LaButti K."/>
            <person name="Larrondo L.F."/>
            <person name="Lindquist E."/>
            <person name="Ling A."/>
            <person name="Lombard V."/>
            <person name="Lucas S."/>
            <person name="Lundell T."/>
            <person name="Martin R."/>
            <person name="McLaughlin D.J."/>
            <person name="Morgenstern I."/>
            <person name="Morin E."/>
            <person name="Murat C."/>
            <person name="Nagy L.G."/>
            <person name="Nolan M."/>
            <person name="Ohm R.A."/>
            <person name="Patyshakuliyeva A."/>
            <person name="Rokas A."/>
            <person name="Ruiz-Duenas F.J."/>
            <person name="Sabat G."/>
            <person name="Salamov A."/>
            <person name="Samejima M."/>
            <person name="Schmutz J."/>
            <person name="Slot J.C."/>
            <person name="St John F."/>
            <person name="Stenlid J."/>
            <person name="Sun H."/>
            <person name="Sun S."/>
            <person name="Syed K."/>
            <person name="Tsang A."/>
            <person name="Wiebenga A."/>
            <person name="Young D."/>
            <person name="Pisabarro A."/>
            <person name="Eastwood D.C."/>
            <person name="Martin F."/>
            <person name="Cullen D."/>
            <person name="Grigoriev I.V."/>
            <person name="Hibbett D.S."/>
        </authorList>
    </citation>
    <scope>NUCLEOTIDE SEQUENCE [LARGE SCALE GENOMIC DNA]</scope>
    <source>
        <strain evidence="3">MF3/22</strain>
    </source>
</reference>
<dbReference type="EMBL" id="JH718204">
    <property type="protein sequence ID" value="EJC97513.1"/>
    <property type="molecule type" value="Genomic_DNA"/>
</dbReference>
<protein>
    <submittedName>
        <fullName evidence="2">Uncharacterized protein</fullName>
    </submittedName>
</protein>
<accession>R7SFM6</accession>
<feature type="region of interest" description="Disordered" evidence="1">
    <location>
        <begin position="70"/>
        <end position="110"/>
    </location>
</feature>
<keyword evidence="3" id="KW-1185">Reference proteome</keyword>
<name>R7SFM6_FOMME</name>
<dbReference type="KEGG" id="fme:FOMMEDRAFT_163028"/>
<evidence type="ECO:0000256" key="1">
    <source>
        <dbReference type="SAM" id="MobiDB-lite"/>
    </source>
</evidence>
<dbReference type="Proteomes" id="UP000053630">
    <property type="component" value="Unassembled WGS sequence"/>
</dbReference>
<proteinExistence type="predicted"/>
<organism evidence="2 3">
    <name type="scientific">Fomitiporia mediterranea (strain MF3/22)</name>
    <name type="common">Grapevine white-rot fungus</name>
    <dbReference type="NCBI Taxonomy" id="694068"/>
    <lineage>
        <taxon>Eukaryota</taxon>
        <taxon>Fungi</taxon>
        <taxon>Dikarya</taxon>
        <taxon>Basidiomycota</taxon>
        <taxon>Agaricomycotina</taxon>
        <taxon>Agaricomycetes</taxon>
        <taxon>Hymenochaetales</taxon>
        <taxon>Hymenochaetaceae</taxon>
        <taxon>Fomitiporia</taxon>
    </lineage>
</organism>